<comment type="caution">
    <text evidence="1">The sequence shown here is derived from an EMBL/GenBank/DDBJ whole genome shotgun (WGS) entry which is preliminary data.</text>
</comment>
<evidence type="ECO:0000313" key="2">
    <source>
        <dbReference type="Proteomes" id="UP001174136"/>
    </source>
</evidence>
<dbReference type="Proteomes" id="UP001174136">
    <property type="component" value="Unassembled WGS sequence"/>
</dbReference>
<protein>
    <submittedName>
        <fullName evidence="1">Uncharacterized protein</fullName>
    </submittedName>
</protein>
<keyword evidence="2" id="KW-1185">Reference proteome</keyword>
<reference evidence="1" key="1">
    <citation type="journal article" date="2023" name="Front. Mar. Sci.">
        <title>A new Merluccius polli reference genome to investigate the effects of global change in West African waters.</title>
        <authorList>
            <person name="Mateo J.L."/>
            <person name="Blanco-Fernandez C."/>
            <person name="Garcia-Vazquez E."/>
            <person name="Machado-Schiaffino G."/>
        </authorList>
    </citation>
    <scope>NUCLEOTIDE SEQUENCE</scope>
    <source>
        <strain evidence="1">C29</strain>
        <tissue evidence="1">Fin</tissue>
    </source>
</reference>
<dbReference type="EMBL" id="JAOPHQ010002296">
    <property type="protein sequence ID" value="KAK0147550.1"/>
    <property type="molecule type" value="Genomic_DNA"/>
</dbReference>
<dbReference type="AlphaFoldDB" id="A0AA47MWN9"/>
<name>A0AA47MWN9_MERPO</name>
<proteinExistence type="predicted"/>
<gene>
    <name evidence="1" type="ORF">N1851_012979</name>
</gene>
<accession>A0AA47MWN9</accession>
<evidence type="ECO:0000313" key="1">
    <source>
        <dbReference type="EMBL" id="KAK0147550.1"/>
    </source>
</evidence>
<organism evidence="1 2">
    <name type="scientific">Merluccius polli</name>
    <name type="common">Benguela hake</name>
    <name type="synonym">Merluccius cadenati</name>
    <dbReference type="NCBI Taxonomy" id="89951"/>
    <lineage>
        <taxon>Eukaryota</taxon>
        <taxon>Metazoa</taxon>
        <taxon>Chordata</taxon>
        <taxon>Craniata</taxon>
        <taxon>Vertebrata</taxon>
        <taxon>Euteleostomi</taxon>
        <taxon>Actinopterygii</taxon>
        <taxon>Neopterygii</taxon>
        <taxon>Teleostei</taxon>
        <taxon>Neoteleostei</taxon>
        <taxon>Acanthomorphata</taxon>
        <taxon>Zeiogadaria</taxon>
        <taxon>Gadariae</taxon>
        <taxon>Gadiformes</taxon>
        <taxon>Gadoidei</taxon>
        <taxon>Merlucciidae</taxon>
        <taxon>Merluccius</taxon>
    </lineage>
</organism>
<sequence>MRLYLGRRGIELYDQADEVLGKLRGRARDVVTIGLRSRPSLDLKSGAQPVFDVLRQHFSESVTSFMPLADFYDTKPRPTETAVDYWIRLNKAIDTAVDGLKRQGKTVDNPSREVTVMFITHCPDTELSLVFGCKPLEEWTATDVQVRLDEHHRKKRLQQRQSFHPAGSLQTSQAVNVLQCHAQPDSQPAVSILSVDLLPADAGSVVASEAGQNLSYDSLPGIRTRYGRVVRPVVRLIQNMRQKVLAGR</sequence>